<dbReference type="RefSeq" id="WP_058243786.1">
    <property type="nucleotide sequence ID" value="NZ_CYSB01000026.1"/>
</dbReference>
<comment type="caution">
    <text evidence="4">Lacks conserved residue(s) required for the propagation of feature annotation.</text>
</comment>
<dbReference type="Proteomes" id="UP000051086">
    <property type="component" value="Unassembled WGS sequence"/>
</dbReference>
<keyword evidence="2 4" id="KW-0378">Hydrolase</keyword>
<evidence type="ECO:0000313" key="6">
    <source>
        <dbReference type="EMBL" id="CUH72592.1"/>
    </source>
</evidence>
<name>A0A0P1FE47_9RHOB</name>
<evidence type="ECO:0000256" key="4">
    <source>
        <dbReference type="HAMAP-Rule" id="MF_00528"/>
    </source>
</evidence>
<keyword evidence="4" id="KW-0963">Cytoplasm</keyword>
<evidence type="ECO:0000256" key="3">
    <source>
        <dbReference type="ARBA" id="ARBA00023080"/>
    </source>
</evidence>
<comment type="similarity">
    <text evidence="4">Belongs to the Maf family.</text>
</comment>
<dbReference type="Gene3D" id="3.90.950.10">
    <property type="match status" value="1"/>
</dbReference>
<dbReference type="HAMAP" id="MF_00528">
    <property type="entry name" value="Maf"/>
    <property type="match status" value="1"/>
</dbReference>
<dbReference type="InterPro" id="IPR029001">
    <property type="entry name" value="ITPase-like_fam"/>
</dbReference>
<comment type="subcellular location">
    <subcellularLocation>
        <location evidence="4">Cytoplasm</location>
    </subcellularLocation>
</comment>
<dbReference type="PANTHER" id="PTHR43213:SF5">
    <property type="entry name" value="BIFUNCTIONAL DTTP_UTP PYROPHOSPHATASE_METHYLTRANSFERASE PROTEIN-RELATED"/>
    <property type="match status" value="1"/>
</dbReference>
<organism evidence="6 8">
    <name type="scientific">Thalassovita autumnalis</name>
    <dbReference type="NCBI Taxonomy" id="2072972"/>
    <lineage>
        <taxon>Bacteria</taxon>
        <taxon>Pseudomonadati</taxon>
        <taxon>Pseudomonadota</taxon>
        <taxon>Alphaproteobacteria</taxon>
        <taxon>Rhodobacterales</taxon>
        <taxon>Roseobacteraceae</taxon>
        <taxon>Thalassovita</taxon>
    </lineage>
</organism>
<dbReference type="Pfam" id="PF02545">
    <property type="entry name" value="Maf"/>
    <property type="match status" value="1"/>
</dbReference>
<evidence type="ECO:0000313" key="8">
    <source>
        <dbReference type="Proteomes" id="UP000051887"/>
    </source>
</evidence>
<reference evidence="5 7" key="1">
    <citation type="submission" date="2015-09" db="EMBL/GenBank/DDBJ databases">
        <authorList>
            <person name="Rodrigo-Torres L."/>
            <person name="Arahal D.R."/>
        </authorList>
    </citation>
    <scope>NUCLEOTIDE SEQUENCE [LARGE SCALE GENOMIC DNA]</scope>
    <source>
        <strain evidence="5 7">CECT 5118</strain>
    </source>
</reference>
<reference evidence="6 8" key="2">
    <citation type="submission" date="2015-09" db="EMBL/GenBank/DDBJ databases">
        <authorList>
            <consortium name="Swine Surveillance"/>
        </authorList>
    </citation>
    <scope>NUCLEOTIDE SEQUENCE [LARGE SCALE GENOMIC DNA]</scope>
    <source>
        <strain evidence="6 8">5120</strain>
    </source>
</reference>
<keyword evidence="7" id="KW-1185">Reference proteome</keyword>
<comment type="catalytic activity">
    <reaction evidence="4">
        <text>a ribonucleoside 5'-triphosphate + H2O = a ribonucleoside 5'-phosphate + diphosphate + H(+)</text>
        <dbReference type="Rhea" id="RHEA:23996"/>
        <dbReference type="ChEBI" id="CHEBI:15377"/>
        <dbReference type="ChEBI" id="CHEBI:15378"/>
        <dbReference type="ChEBI" id="CHEBI:33019"/>
        <dbReference type="ChEBI" id="CHEBI:58043"/>
        <dbReference type="ChEBI" id="CHEBI:61557"/>
        <dbReference type="EC" id="3.6.1.9"/>
    </reaction>
</comment>
<dbReference type="EMBL" id="CYSC01000033">
    <property type="protein sequence ID" value="CUH72592.1"/>
    <property type="molecule type" value="Genomic_DNA"/>
</dbReference>
<evidence type="ECO:0000256" key="2">
    <source>
        <dbReference type="ARBA" id="ARBA00022801"/>
    </source>
</evidence>
<gene>
    <name evidence="6" type="primary">yceF</name>
    <name evidence="5" type="ORF">TL5118_01696</name>
    <name evidence="6" type="ORF">TL5120_02398</name>
</gene>
<sequence length="199" mass="22319">MEKKLILASGSEIRRQLMENAGIPVRIIKPRIDEEMVKASLLAENAPPRDVADTLAEMKALKISEKNPDSLVIGCDQVLDLGGQLLSKPASVEEARSQLQQMRGERHMLLSAAVICEGGKPIWRHIGQVRLRMRAFSDDFLDGYLDRNWPEISHCVGGYQLEGEGVRLFSRVDGDYFTVLGLPLMEMLNYLTLRGDLQQ</sequence>
<protein>
    <recommendedName>
        <fullName evidence="4">Nucleoside triphosphate pyrophosphatase</fullName>
        <ecNumber evidence="4">3.6.1.9</ecNumber>
    </recommendedName>
    <alternativeName>
        <fullName evidence="4">Nucleotide pyrophosphatase</fullName>
        <shortName evidence="4">Nucleotide PPase</shortName>
    </alternativeName>
</protein>
<dbReference type="GO" id="GO:0005737">
    <property type="term" value="C:cytoplasm"/>
    <property type="evidence" value="ECO:0007669"/>
    <property type="project" value="UniProtKB-SubCell"/>
</dbReference>
<comment type="cofactor">
    <cofactor evidence="1 4">
        <name>a divalent metal cation</name>
        <dbReference type="ChEBI" id="CHEBI:60240"/>
    </cofactor>
</comment>
<dbReference type="EMBL" id="CYSB01000026">
    <property type="protein sequence ID" value="CUH66317.1"/>
    <property type="molecule type" value="Genomic_DNA"/>
</dbReference>
<dbReference type="PIRSF" id="PIRSF006305">
    <property type="entry name" value="Maf"/>
    <property type="match status" value="1"/>
</dbReference>
<accession>A0A0P1FE47</accession>
<dbReference type="GO" id="GO:0047429">
    <property type="term" value="F:nucleoside triphosphate diphosphatase activity"/>
    <property type="evidence" value="ECO:0007669"/>
    <property type="project" value="UniProtKB-EC"/>
</dbReference>
<dbReference type="InterPro" id="IPR003697">
    <property type="entry name" value="Maf-like"/>
</dbReference>
<proteinExistence type="inferred from homology"/>
<dbReference type="Proteomes" id="UP000051887">
    <property type="component" value="Unassembled WGS sequence"/>
</dbReference>
<feature type="active site" description="Proton acceptor" evidence="4">
    <location>
        <position position="76"/>
    </location>
</feature>
<dbReference type="NCBIfam" id="TIGR00172">
    <property type="entry name" value="maf"/>
    <property type="match status" value="1"/>
</dbReference>
<dbReference type="PANTHER" id="PTHR43213">
    <property type="entry name" value="BIFUNCTIONAL DTTP/UTP PYROPHOSPHATASE/METHYLTRANSFERASE PROTEIN-RELATED"/>
    <property type="match status" value="1"/>
</dbReference>
<dbReference type="SUPFAM" id="SSF52972">
    <property type="entry name" value="ITPase-like"/>
    <property type="match status" value="1"/>
</dbReference>
<comment type="function">
    <text evidence="4">Nucleoside triphosphate pyrophosphatase. May have a dual role in cell division arrest and in preventing the incorporation of modified nucleotides into cellular nucleic acids.</text>
</comment>
<evidence type="ECO:0000256" key="1">
    <source>
        <dbReference type="ARBA" id="ARBA00001968"/>
    </source>
</evidence>
<dbReference type="OrthoDB" id="9813962at2"/>
<dbReference type="CDD" id="cd00555">
    <property type="entry name" value="Maf"/>
    <property type="match status" value="1"/>
</dbReference>
<dbReference type="AlphaFoldDB" id="A0A0P1FE47"/>
<evidence type="ECO:0000313" key="5">
    <source>
        <dbReference type="EMBL" id="CUH66317.1"/>
    </source>
</evidence>
<comment type="catalytic activity">
    <reaction evidence="4">
        <text>a 2'-deoxyribonucleoside 5'-triphosphate + H2O = a 2'-deoxyribonucleoside 5'-phosphate + diphosphate + H(+)</text>
        <dbReference type="Rhea" id="RHEA:44644"/>
        <dbReference type="ChEBI" id="CHEBI:15377"/>
        <dbReference type="ChEBI" id="CHEBI:15378"/>
        <dbReference type="ChEBI" id="CHEBI:33019"/>
        <dbReference type="ChEBI" id="CHEBI:61560"/>
        <dbReference type="ChEBI" id="CHEBI:65317"/>
        <dbReference type="EC" id="3.6.1.9"/>
    </reaction>
</comment>
<dbReference type="EC" id="3.6.1.9" evidence="4"/>
<evidence type="ECO:0000313" key="7">
    <source>
        <dbReference type="Proteomes" id="UP000051086"/>
    </source>
</evidence>
<dbReference type="GO" id="GO:0009117">
    <property type="term" value="P:nucleotide metabolic process"/>
    <property type="evidence" value="ECO:0007669"/>
    <property type="project" value="UniProtKB-KW"/>
</dbReference>
<keyword evidence="3 4" id="KW-0546">Nucleotide metabolism</keyword>